<reference evidence="2 3" key="1">
    <citation type="journal article" date="1991" name="Int. J. Syst. Bacteriol.">
        <title>Description of the erythromycin-producing bacterium Arthrobacter sp. strain NRRL B-3381 as Aeromicrobium erythreum gen. nov., sp. nov.</title>
        <authorList>
            <person name="Miller E.S."/>
            <person name="Woese C.R."/>
            <person name="Brenner S."/>
        </authorList>
    </citation>
    <scope>NUCLEOTIDE SEQUENCE [LARGE SCALE GENOMIC DNA]</scope>
    <source>
        <strain evidence="2 3">AR18</strain>
    </source>
</reference>
<feature type="region of interest" description="Disordered" evidence="1">
    <location>
        <begin position="1"/>
        <end position="61"/>
    </location>
</feature>
<gene>
    <name evidence="2" type="ORF">AERYTH_05630</name>
</gene>
<dbReference type="KEGG" id="aer:AERYTH_05630"/>
<organism evidence="2 3">
    <name type="scientific">Aeromicrobium erythreum</name>
    <dbReference type="NCBI Taxonomy" id="2041"/>
    <lineage>
        <taxon>Bacteria</taxon>
        <taxon>Bacillati</taxon>
        <taxon>Actinomycetota</taxon>
        <taxon>Actinomycetes</taxon>
        <taxon>Propionibacteriales</taxon>
        <taxon>Nocardioidaceae</taxon>
        <taxon>Aeromicrobium</taxon>
    </lineage>
</organism>
<evidence type="ECO:0000256" key="1">
    <source>
        <dbReference type="SAM" id="MobiDB-lite"/>
    </source>
</evidence>
<dbReference type="Proteomes" id="UP000067689">
    <property type="component" value="Chromosome"/>
</dbReference>
<feature type="compositionally biased region" description="Low complexity" evidence="1">
    <location>
        <begin position="11"/>
        <end position="25"/>
    </location>
</feature>
<accession>A0A0U3T0E9</accession>
<evidence type="ECO:0000313" key="2">
    <source>
        <dbReference type="EMBL" id="ALX04216.1"/>
    </source>
</evidence>
<proteinExistence type="predicted"/>
<dbReference type="PATRIC" id="fig|2041.4.peg.1170"/>
<dbReference type="AlphaFoldDB" id="A0A0U3T0E9"/>
<name>A0A0U3T0E9_9ACTN</name>
<evidence type="ECO:0000313" key="3">
    <source>
        <dbReference type="Proteomes" id="UP000067689"/>
    </source>
</evidence>
<dbReference type="EMBL" id="CP011502">
    <property type="protein sequence ID" value="ALX04216.1"/>
    <property type="molecule type" value="Genomic_DNA"/>
</dbReference>
<sequence>MNQHDDIDTLPADTPTTTQIATTPTRGDRDGHDVTLTSGEGVNAMARKPERSRARRKRAWDEMSDTDRQVLLETVRQRREMQAVQDAHRLQMLTQR</sequence>
<keyword evidence="3" id="KW-1185">Reference proteome</keyword>
<protein>
    <submittedName>
        <fullName evidence="2">Uncharacterized protein</fullName>
    </submittedName>
</protein>